<name>A0A6I2L9K5_9BURK</name>
<evidence type="ECO:0000313" key="3">
    <source>
        <dbReference type="Proteomes" id="UP000433309"/>
    </source>
</evidence>
<protein>
    <recommendedName>
        <fullName evidence="4">Lipoprotein</fullName>
    </recommendedName>
</protein>
<organism evidence="2 3">
    <name type="scientific">Duganella guangzhouensis</name>
    <dbReference type="NCBI Taxonomy" id="2666084"/>
    <lineage>
        <taxon>Bacteria</taxon>
        <taxon>Pseudomonadati</taxon>
        <taxon>Pseudomonadota</taxon>
        <taxon>Betaproteobacteria</taxon>
        <taxon>Burkholderiales</taxon>
        <taxon>Oxalobacteraceae</taxon>
        <taxon>Telluria group</taxon>
        <taxon>Duganella</taxon>
    </lineage>
</organism>
<dbReference type="PROSITE" id="PS51257">
    <property type="entry name" value="PROKAR_LIPOPROTEIN"/>
    <property type="match status" value="1"/>
</dbReference>
<keyword evidence="1" id="KW-0732">Signal</keyword>
<reference evidence="2 3" key="1">
    <citation type="submission" date="2019-11" db="EMBL/GenBank/DDBJ databases">
        <title>Novel species isolated from a subtropical stream in China.</title>
        <authorList>
            <person name="Lu H."/>
        </authorList>
    </citation>
    <scope>NUCLEOTIDE SEQUENCE [LARGE SCALE GENOMIC DNA]</scope>
    <source>
        <strain evidence="2 3">FT80W</strain>
    </source>
</reference>
<dbReference type="RefSeq" id="WP_154381712.1">
    <property type="nucleotide sequence ID" value="NZ_WKJK01000016.1"/>
</dbReference>
<dbReference type="Proteomes" id="UP000433309">
    <property type="component" value="Unassembled WGS sequence"/>
</dbReference>
<comment type="caution">
    <text evidence="2">The sequence shown here is derived from an EMBL/GenBank/DDBJ whole genome shotgun (WGS) entry which is preliminary data.</text>
</comment>
<evidence type="ECO:0008006" key="4">
    <source>
        <dbReference type="Google" id="ProtNLM"/>
    </source>
</evidence>
<evidence type="ECO:0000313" key="2">
    <source>
        <dbReference type="EMBL" id="MRW93376.1"/>
    </source>
</evidence>
<dbReference type="AlphaFoldDB" id="A0A6I2L9K5"/>
<accession>A0A6I2L9K5</accession>
<evidence type="ECO:0000256" key="1">
    <source>
        <dbReference type="SAM" id="SignalP"/>
    </source>
</evidence>
<dbReference type="EMBL" id="WKJK01000016">
    <property type="protein sequence ID" value="MRW93376.1"/>
    <property type="molecule type" value="Genomic_DNA"/>
</dbReference>
<gene>
    <name evidence="2" type="ORF">GJ699_25635</name>
</gene>
<feature type="chain" id="PRO_5026300531" description="Lipoprotein" evidence="1">
    <location>
        <begin position="20"/>
        <end position="203"/>
    </location>
</feature>
<proteinExistence type="predicted"/>
<feature type="signal peptide" evidence="1">
    <location>
        <begin position="1"/>
        <end position="19"/>
    </location>
</feature>
<sequence length="203" mass="20239">MKFSLVNVIAAVAMVATLAGCGGKAQYVVGGTVTNLNTDGLVLVNNGGNDLTVAAGATSFAFSKEIDYGTTYNITVKTQPAHMTCSVTSGNASAGYNVTIQAAVTCVQNTYTVGGQYSGVTAAADGTARTVTLINGSTGSTATVSSDTATSGDFVLSTYVADGAAYGVTVVTPTNGLTCTLENGTGVMHEAAVTNLLLTCTSQ</sequence>
<keyword evidence="3" id="KW-1185">Reference proteome</keyword>